<accession>A0A5D0RBW4</accession>
<dbReference type="Proteomes" id="UP000323720">
    <property type="component" value="Unassembled WGS sequence"/>
</dbReference>
<organism evidence="4 5">
    <name type="scientific">Bizionia myxarmorum</name>
    <dbReference type="NCBI Taxonomy" id="291186"/>
    <lineage>
        <taxon>Bacteria</taxon>
        <taxon>Pseudomonadati</taxon>
        <taxon>Bacteroidota</taxon>
        <taxon>Flavobacteriia</taxon>
        <taxon>Flavobacteriales</taxon>
        <taxon>Flavobacteriaceae</taxon>
        <taxon>Bizionia</taxon>
    </lineage>
</organism>
<keyword evidence="1" id="KW-0479">Metal-binding</keyword>
<dbReference type="GO" id="GO:0016810">
    <property type="term" value="F:hydrolase activity, acting on carbon-nitrogen (but not peptide) bonds"/>
    <property type="evidence" value="ECO:0007669"/>
    <property type="project" value="InterPro"/>
</dbReference>
<proteinExistence type="predicted"/>
<dbReference type="GO" id="GO:0046872">
    <property type="term" value="F:metal ion binding"/>
    <property type="evidence" value="ECO:0007669"/>
    <property type="project" value="UniProtKB-KW"/>
</dbReference>
<dbReference type="OrthoDB" id="9812065at2"/>
<evidence type="ECO:0000313" key="4">
    <source>
        <dbReference type="EMBL" id="TYB78421.1"/>
    </source>
</evidence>
<dbReference type="GO" id="GO:0016020">
    <property type="term" value="C:membrane"/>
    <property type="evidence" value="ECO:0007669"/>
    <property type="project" value="TreeGrafter"/>
</dbReference>
<dbReference type="PANTHER" id="PTHR10587:SF133">
    <property type="entry name" value="CHITIN DEACETYLASE 1-RELATED"/>
    <property type="match status" value="1"/>
</dbReference>
<dbReference type="InterPro" id="IPR050248">
    <property type="entry name" value="Polysacc_deacetylase_ArnD"/>
</dbReference>
<evidence type="ECO:0000256" key="1">
    <source>
        <dbReference type="ARBA" id="ARBA00022723"/>
    </source>
</evidence>
<dbReference type="GO" id="GO:0005975">
    <property type="term" value="P:carbohydrate metabolic process"/>
    <property type="evidence" value="ECO:0007669"/>
    <property type="project" value="InterPro"/>
</dbReference>
<evidence type="ECO:0000256" key="2">
    <source>
        <dbReference type="ARBA" id="ARBA00022801"/>
    </source>
</evidence>
<dbReference type="EMBL" id="VSKK01000001">
    <property type="protein sequence ID" value="TYB78421.1"/>
    <property type="molecule type" value="Genomic_DNA"/>
</dbReference>
<dbReference type="PROSITE" id="PS51677">
    <property type="entry name" value="NODB"/>
    <property type="match status" value="1"/>
</dbReference>
<sequence length="222" mass="25002">MGIVPVKTPSIIKKLLPDFVWEFFTSEKVLFLTFDDGPTPEITQCTLDTLKQFNAKATFFCIGTNIQKHPHIFQSILKDGHRIGNHSNTHLKGWKTSVKDYVLNVNSAQEIINSEILKAETSAQKLNASPIFRPPYGQIKPSQGKALKAMGYTVITWSILSFDWDKDISGETCYLNVIKNSKPGNIIVFHDSVKASKNLKHALPKVLAYFTEKGYEFKTLPL</sequence>
<dbReference type="SUPFAM" id="SSF88713">
    <property type="entry name" value="Glycoside hydrolase/deacetylase"/>
    <property type="match status" value="1"/>
</dbReference>
<dbReference type="Pfam" id="PF01522">
    <property type="entry name" value="Polysacc_deac_1"/>
    <property type="match status" value="1"/>
</dbReference>
<dbReference type="InterPro" id="IPR011330">
    <property type="entry name" value="Glyco_hydro/deAcase_b/a-brl"/>
</dbReference>
<keyword evidence="2" id="KW-0378">Hydrolase</keyword>
<dbReference type="RefSeq" id="WP_148402159.1">
    <property type="nucleotide sequence ID" value="NZ_VSKK01000001.1"/>
</dbReference>
<dbReference type="PANTHER" id="PTHR10587">
    <property type="entry name" value="GLYCOSYL TRANSFERASE-RELATED"/>
    <property type="match status" value="1"/>
</dbReference>
<feature type="domain" description="NodB homology" evidence="3">
    <location>
        <begin position="28"/>
        <end position="218"/>
    </location>
</feature>
<dbReference type="AlphaFoldDB" id="A0A5D0RBW4"/>
<evidence type="ECO:0000313" key="5">
    <source>
        <dbReference type="Proteomes" id="UP000323720"/>
    </source>
</evidence>
<keyword evidence="5" id="KW-1185">Reference proteome</keyword>
<name>A0A5D0RBW4_9FLAO</name>
<gene>
    <name evidence="4" type="ORF">ES674_01175</name>
</gene>
<dbReference type="Gene3D" id="3.20.20.370">
    <property type="entry name" value="Glycoside hydrolase/deacetylase"/>
    <property type="match status" value="1"/>
</dbReference>
<dbReference type="InterPro" id="IPR002509">
    <property type="entry name" value="NODB_dom"/>
</dbReference>
<reference evidence="4 5" key="1">
    <citation type="submission" date="2019-08" db="EMBL/GenBank/DDBJ databases">
        <title>Genomes of Antarctic Bizionia species.</title>
        <authorList>
            <person name="Bowman J.P."/>
        </authorList>
    </citation>
    <scope>NUCLEOTIDE SEQUENCE [LARGE SCALE GENOMIC DNA]</scope>
    <source>
        <strain evidence="4 5">ADA-4</strain>
    </source>
</reference>
<protein>
    <submittedName>
        <fullName evidence="4">Polysaccharide deacetylase family protein</fullName>
    </submittedName>
</protein>
<comment type="caution">
    <text evidence="4">The sequence shown here is derived from an EMBL/GenBank/DDBJ whole genome shotgun (WGS) entry which is preliminary data.</text>
</comment>
<evidence type="ECO:0000259" key="3">
    <source>
        <dbReference type="PROSITE" id="PS51677"/>
    </source>
</evidence>
<dbReference type="CDD" id="cd10917">
    <property type="entry name" value="CE4_NodB_like_6s_7s"/>
    <property type="match status" value="1"/>
</dbReference>